<dbReference type="GO" id="GO:0000917">
    <property type="term" value="P:division septum assembly"/>
    <property type="evidence" value="ECO:0007669"/>
    <property type="project" value="UniProtKB-KW"/>
</dbReference>
<keyword evidence="11" id="KW-1185">Reference proteome</keyword>
<evidence type="ECO:0000256" key="7">
    <source>
        <dbReference type="ARBA" id="ARBA00024910"/>
    </source>
</evidence>
<proteinExistence type="predicted"/>
<dbReference type="PANTHER" id="PTHR34981">
    <property type="entry name" value="CELL DIVISION PROTEIN ZAPA"/>
    <property type="match status" value="1"/>
</dbReference>
<evidence type="ECO:0000256" key="2">
    <source>
        <dbReference type="ARBA" id="ARBA00015195"/>
    </source>
</evidence>
<comment type="subcellular location">
    <subcellularLocation>
        <location evidence="1">Cytoplasm</location>
    </subcellularLocation>
</comment>
<dbReference type="Pfam" id="PF05164">
    <property type="entry name" value="ZapA"/>
    <property type="match status" value="1"/>
</dbReference>
<keyword evidence="3" id="KW-0963">Cytoplasm</keyword>
<dbReference type="GO" id="GO:0005829">
    <property type="term" value="C:cytosol"/>
    <property type="evidence" value="ECO:0007669"/>
    <property type="project" value="TreeGrafter"/>
</dbReference>
<dbReference type="OrthoDB" id="9808604at2"/>
<evidence type="ECO:0000256" key="3">
    <source>
        <dbReference type="ARBA" id="ARBA00022490"/>
    </source>
</evidence>
<dbReference type="InterPro" id="IPR053712">
    <property type="entry name" value="Bac_CellDiv_Activator"/>
</dbReference>
<evidence type="ECO:0000313" key="10">
    <source>
        <dbReference type="EMBL" id="SET78191.1"/>
    </source>
</evidence>
<dbReference type="RefSeq" id="WP_093135993.1">
    <property type="nucleotide sequence ID" value="NZ_FOHJ01000008.1"/>
</dbReference>
<evidence type="ECO:0000256" key="5">
    <source>
        <dbReference type="ARBA" id="ARBA00023210"/>
    </source>
</evidence>
<dbReference type="GO" id="GO:0000921">
    <property type="term" value="P:septin ring assembly"/>
    <property type="evidence" value="ECO:0007669"/>
    <property type="project" value="TreeGrafter"/>
</dbReference>
<evidence type="ECO:0000256" key="4">
    <source>
        <dbReference type="ARBA" id="ARBA00022618"/>
    </source>
</evidence>
<sequence>MSHSDQNKTTVYIHNRKYTIVGDEPPHQIQLIADMVDEKMREIQETNPRLDTAKLAVLTAVNTMNDYIQLKEENRLLAEQMRRGERRKNG</sequence>
<dbReference type="SUPFAM" id="SSF102829">
    <property type="entry name" value="Cell division protein ZapA-like"/>
    <property type="match status" value="1"/>
</dbReference>
<dbReference type="PANTHER" id="PTHR34981:SF1">
    <property type="entry name" value="CELL DIVISION PROTEIN ZAPA"/>
    <property type="match status" value="1"/>
</dbReference>
<keyword evidence="5" id="KW-0717">Septation</keyword>
<dbReference type="Proteomes" id="UP000199095">
    <property type="component" value="Unassembled WGS sequence"/>
</dbReference>
<dbReference type="AlphaFoldDB" id="A0A1I0H3A8"/>
<dbReference type="Gene3D" id="6.10.250.790">
    <property type="match status" value="1"/>
</dbReference>
<dbReference type="InterPro" id="IPR036192">
    <property type="entry name" value="Cell_div_ZapA-like_sf"/>
</dbReference>
<keyword evidence="4 10" id="KW-0132">Cell division</keyword>
<dbReference type="NCBIfam" id="NF010724">
    <property type="entry name" value="PRK14126.1"/>
    <property type="match status" value="1"/>
</dbReference>
<dbReference type="InterPro" id="IPR007838">
    <property type="entry name" value="Cell_div_ZapA-like"/>
</dbReference>
<reference evidence="11" key="1">
    <citation type="submission" date="2016-10" db="EMBL/GenBank/DDBJ databases">
        <authorList>
            <person name="Varghese N."/>
            <person name="Submissions S."/>
        </authorList>
    </citation>
    <scope>NUCLEOTIDE SEQUENCE [LARGE SCALE GENOMIC DNA]</scope>
    <source>
        <strain evidence="11">CGMCC 1.3566</strain>
    </source>
</reference>
<name>A0A1I0H3A8_9BACI</name>
<keyword evidence="6" id="KW-0131">Cell cycle</keyword>
<comment type="subunit">
    <text evidence="8">Homodimer. Interacts with FtsZ.</text>
</comment>
<evidence type="ECO:0000313" key="11">
    <source>
        <dbReference type="Proteomes" id="UP000199095"/>
    </source>
</evidence>
<protein>
    <recommendedName>
        <fullName evidence="2">Cell division protein ZapA</fullName>
    </recommendedName>
    <alternativeName>
        <fullName evidence="9">Z ring-associated protein ZapA</fullName>
    </alternativeName>
</protein>
<comment type="function">
    <text evidence="7">Activator of cell division through the inhibition of FtsZ GTPase activity, therefore promoting FtsZ assembly into bundles of protofilaments necessary for the formation of the division Z ring. It is recruited early at mid-cell but it is not essential for cell division.</text>
</comment>
<evidence type="ECO:0000256" key="6">
    <source>
        <dbReference type="ARBA" id="ARBA00023306"/>
    </source>
</evidence>
<dbReference type="GO" id="GO:0043093">
    <property type="term" value="P:FtsZ-dependent cytokinesis"/>
    <property type="evidence" value="ECO:0007669"/>
    <property type="project" value="TreeGrafter"/>
</dbReference>
<dbReference type="EMBL" id="FOHJ01000008">
    <property type="protein sequence ID" value="SET78191.1"/>
    <property type="molecule type" value="Genomic_DNA"/>
</dbReference>
<evidence type="ECO:0000256" key="8">
    <source>
        <dbReference type="ARBA" id="ARBA00026068"/>
    </source>
</evidence>
<accession>A0A1I0H3A8</accession>
<gene>
    <name evidence="10" type="ORF">SAMN05421676_10834</name>
</gene>
<dbReference type="GO" id="GO:0032153">
    <property type="term" value="C:cell division site"/>
    <property type="evidence" value="ECO:0007669"/>
    <property type="project" value="TreeGrafter"/>
</dbReference>
<organism evidence="10 11">
    <name type="scientific">Salinibacillus kushneri</name>
    <dbReference type="NCBI Taxonomy" id="237682"/>
    <lineage>
        <taxon>Bacteria</taxon>
        <taxon>Bacillati</taxon>
        <taxon>Bacillota</taxon>
        <taxon>Bacilli</taxon>
        <taxon>Bacillales</taxon>
        <taxon>Bacillaceae</taxon>
        <taxon>Salinibacillus</taxon>
    </lineage>
</organism>
<dbReference type="GO" id="GO:0030428">
    <property type="term" value="C:cell septum"/>
    <property type="evidence" value="ECO:0007669"/>
    <property type="project" value="TreeGrafter"/>
</dbReference>
<evidence type="ECO:0000256" key="9">
    <source>
        <dbReference type="ARBA" id="ARBA00033158"/>
    </source>
</evidence>
<evidence type="ECO:0000256" key="1">
    <source>
        <dbReference type="ARBA" id="ARBA00004496"/>
    </source>
</evidence>
<dbReference type="STRING" id="237682.SAMN05421676_10834"/>